<reference evidence="1" key="2">
    <citation type="submission" date="2025-09" db="UniProtKB">
        <authorList>
            <consortium name="EnsemblPlants"/>
        </authorList>
    </citation>
    <scope>IDENTIFICATION</scope>
</reference>
<sequence>MQNSERQSYAMKFFVLIVLAVLLLSYGAGSIVCAALLGNDTDMLSLLDFKRAITDDPKGAFSSWNTSIHFCNWQGVKCSLTQRDRVEVLDLSEQSLVGQISPSLGNMSYLASLNLSRSKFSGQIPNLGRLQELMFLDLSYNSLQGSIPVTLTNCSSLRVLDLSRNLLVGEIPAEIALLSNLTRLWLPYNDLTGVIPPGLGNITSLEHIILMYNQLEGTIPDEVGKLSKMSNLLLGENKLSGRIPESVFNLSLLNQIALELNMLVGSLPSSIGDALPNLQRLFLGGNMLEGLIPDSLGNASELQHISLSYNHGFRGQIPPSLGKLWKLNTLGLDGNSLETNDSRGWEFLDALSNCTLLEMLSLYGNLLQGVLPNSVGNLSSNLDNLVFGRNMLYGLVPSSIGNLHRLTKLGLEENNFSGPIDGWIANLASLQGLYLQHNYFTGKIPTSIGNNSQLSELFLGNNQFHGPIPSSIENLQQLLYLDLSYNNLQNHIPQEVFRVATIAQCSLSHNSLEGQIPYINNLQQLNYLDLSSNKLTGEIPATLRTCQQLQTIKMGWNFLSGSIPISLGSLNSLIVLNLSHNNLSGSIPIGISKLQLLTQLDLSDNQLEGEVPINGVFKNSSAISLKGNWRLCGGVLDLHMPSCPTVSQRRSRWENYLLKVLVPILGIMSLILLVYLTFFRKRMLRNQSSLPSSGERFPKVSYKDLAQATENFAEPNLIGRGSCGSVYRGKLTKEHMVVAVKVFDLDMQGADKSFVSECKALRNIRHRNLLPILTACSTVDNRGNDFKALVYEFMPNGNLDTWLHWEGDRNARNRLDLSQRMKIAVDIADALQYIHHDCESPIIHCDLKPSNILLDYDMTAHLGDFGIARFYMKSKPAAPGDSSSVGTVTLKGTIGYIAPEYAGCTFLSTSGDVYSFGIVLLEILTGKRPSDPMFCDELSIVSFVRRNFPDQILHILDASLVEEYQDCSRANLEEENEVHQCLLSLLKVALSCASQSPNERMNMREAATELHAINMSYIS</sequence>
<evidence type="ECO:0000313" key="2">
    <source>
        <dbReference type="Proteomes" id="UP001732700"/>
    </source>
</evidence>
<dbReference type="EnsemblPlants" id="AVESA.00010b.r2.2DG0374360.1">
    <property type="protein sequence ID" value="AVESA.00010b.r2.2DG0374360.1.CDS"/>
    <property type="gene ID" value="AVESA.00010b.r2.2DG0374360"/>
</dbReference>
<organism evidence="1 2">
    <name type="scientific">Avena sativa</name>
    <name type="common">Oat</name>
    <dbReference type="NCBI Taxonomy" id="4498"/>
    <lineage>
        <taxon>Eukaryota</taxon>
        <taxon>Viridiplantae</taxon>
        <taxon>Streptophyta</taxon>
        <taxon>Embryophyta</taxon>
        <taxon>Tracheophyta</taxon>
        <taxon>Spermatophyta</taxon>
        <taxon>Magnoliopsida</taxon>
        <taxon>Liliopsida</taxon>
        <taxon>Poales</taxon>
        <taxon>Poaceae</taxon>
        <taxon>BOP clade</taxon>
        <taxon>Pooideae</taxon>
        <taxon>Poodae</taxon>
        <taxon>Poeae</taxon>
        <taxon>Poeae Chloroplast Group 1 (Aveneae type)</taxon>
        <taxon>Aveninae</taxon>
        <taxon>Avena</taxon>
    </lineage>
</organism>
<evidence type="ECO:0000313" key="1">
    <source>
        <dbReference type="EnsemblPlants" id="AVESA.00010b.r2.2DG0374360.1.CDS"/>
    </source>
</evidence>
<proteinExistence type="predicted"/>
<protein>
    <submittedName>
        <fullName evidence="1">Uncharacterized protein</fullName>
    </submittedName>
</protein>
<name>A0ACD5V548_AVESA</name>
<reference evidence="1" key="1">
    <citation type="submission" date="2021-05" db="EMBL/GenBank/DDBJ databases">
        <authorList>
            <person name="Scholz U."/>
            <person name="Mascher M."/>
            <person name="Fiebig A."/>
        </authorList>
    </citation>
    <scope>NUCLEOTIDE SEQUENCE [LARGE SCALE GENOMIC DNA]</scope>
</reference>
<accession>A0ACD5V548</accession>
<keyword evidence="2" id="KW-1185">Reference proteome</keyword>
<dbReference type="Proteomes" id="UP001732700">
    <property type="component" value="Chromosome 2D"/>
</dbReference>